<dbReference type="EMBL" id="RQJO01000008">
    <property type="protein sequence ID" value="RRB03970.1"/>
    <property type="molecule type" value="Genomic_DNA"/>
</dbReference>
<dbReference type="OrthoDB" id="9788151at2"/>
<dbReference type="RefSeq" id="WP_124874229.1">
    <property type="nucleotide sequence ID" value="NZ_RQJO01000008.1"/>
</dbReference>
<evidence type="ECO:0000256" key="1">
    <source>
        <dbReference type="SAM" id="SignalP"/>
    </source>
</evidence>
<dbReference type="InterPro" id="IPR008928">
    <property type="entry name" value="6-hairpin_glycosidase_sf"/>
</dbReference>
<keyword evidence="3" id="KW-1185">Reference proteome</keyword>
<dbReference type="Proteomes" id="UP000271925">
    <property type="component" value="Unassembled WGS sequence"/>
</dbReference>
<dbReference type="InterPro" id="IPR012341">
    <property type="entry name" value="6hp_glycosidase-like_sf"/>
</dbReference>
<gene>
    <name evidence="2" type="ORF">EHT25_10585</name>
</gene>
<evidence type="ECO:0000313" key="3">
    <source>
        <dbReference type="Proteomes" id="UP000271925"/>
    </source>
</evidence>
<feature type="chain" id="PRO_5017923129" description="Alpha-L-rhamnosidase six-hairpin glycosidase domain-containing protein" evidence="1">
    <location>
        <begin position="23"/>
        <end position="561"/>
    </location>
</feature>
<proteinExistence type="predicted"/>
<sequence length="561" mass="64185">MKPLYKILLVVAWVAGSLPTCLGQQPTQFGKGTDEYGAFFNSLKEQLIHTQYRKTVYFGGKERKQFVQWIRDHVHVMKAMKYLEPDISSFWQFFIEQQTSEGLYFDYYYPMVARENHRLNLFEKRYWKVFARDTIQMHRLPVEADLEYLMVEGGHYIWQATGDTAYLRTWIPRLEKGIRYSMTDPLRWSKKHQLVKRGYTLDTWDFMQLPTSRAEYVKQGKDVQTGIFNIDENTPMGIMHGDNSGTYAACRQLAQLYTSLGNSAKARYWTEQANGLRKRTNDLCWNGTYYAHFVPDDPVPSYLKMDQKTTLSLSNPYDINRGLPTDAMAQSIIRTYQNLKGKNVENSFAEWFGVYPPVEPSYADYLPGSYMNGGVNTIVGGELAKAAFQHGFEEYGVDILQRMMQLNEKHGGKLPVSYKPDGTVDEGIPDNWGQAAILSAMIEGLAGVVDLGHSFEQVELTPRWLAAGKNEADITVAYGPSGKYVHYKYLHDPKRKTINVSLQGASKTYNFRQLLPAGKRLTHLTVDGKASTSTLEKVRGSLYVKVNNLPGGEHRIEMHYK</sequence>
<dbReference type="AlphaFoldDB" id="A0A3P1BS95"/>
<protein>
    <recommendedName>
        <fullName evidence="4">Alpha-L-rhamnosidase six-hairpin glycosidase domain-containing protein</fullName>
    </recommendedName>
</protein>
<feature type="signal peptide" evidence="1">
    <location>
        <begin position="1"/>
        <end position="22"/>
    </location>
</feature>
<accession>A0A3P1BS95</accession>
<name>A0A3P1BS95_9BACT</name>
<reference evidence="2 3" key="1">
    <citation type="submission" date="2018-11" db="EMBL/GenBank/DDBJ databases">
        <authorList>
            <person name="Zhou Z."/>
            <person name="Wang G."/>
        </authorList>
    </citation>
    <scope>NUCLEOTIDE SEQUENCE [LARGE SCALE GENOMIC DNA]</scope>
    <source>
        <strain evidence="2 3">KCTC52004</strain>
    </source>
</reference>
<organism evidence="2 3">
    <name type="scientific">Larkinella rosea</name>
    <dbReference type="NCBI Taxonomy" id="2025312"/>
    <lineage>
        <taxon>Bacteria</taxon>
        <taxon>Pseudomonadati</taxon>
        <taxon>Bacteroidota</taxon>
        <taxon>Cytophagia</taxon>
        <taxon>Cytophagales</taxon>
        <taxon>Spirosomataceae</taxon>
        <taxon>Larkinella</taxon>
    </lineage>
</organism>
<dbReference type="SUPFAM" id="SSF48208">
    <property type="entry name" value="Six-hairpin glycosidases"/>
    <property type="match status" value="1"/>
</dbReference>
<comment type="caution">
    <text evidence="2">The sequence shown here is derived from an EMBL/GenBank/DDBJ whole genome shotgun (WGS) entry which is preliminary data.</text>
</comment>
<dbReference type="Gene3D" id="1.50.10.10">
    <property type="match status" value="1"/>
</dbReference>
<dbReference type="GO" id="GO:0005975">
    <property type="term" value="P:carbohydrate metabolic process"/>
    <property type="evidence" value="ECO:0007669"/>
    <property type="project" value="InterPro"/>
</dbReference>
<evidence type="ECO:0008006" key="4">
    <source>
        <dbReference type="Google" id="ProtNLM"/>
    </source>
</evidence>
<keyword evidence="1" id="KW-0732">Signal</keyword>
<evidence type="ECO:0000313" key="2">
    <source>
        <dbReference type="EMBL" id="RRB03970.1"/>
    </source>
</evidence>